<feature type="non-terminal residue" evidence="2">
    <location>
        <position position="1"/>
    </location>
</feature>
<proteinExistence type="predicted"/>
<name>A0A6J4U8P5_9BACT</name>
<sequence length="138" mass="15312">AARQEHRTSWIHPDGSGGAEGPAPPIRERNSHALALPGHRISLRSRLRLVGQRLQGLHPPVVHRPDLRCGRGRHLLPVPGSGGVGRRSGLRHLDGNRRCRHRHPGDRPVQGDAERREGHLDHLGDRWRDRPQGGLGCL</sequence>
<dbReference type="EMBL" id="CADCWK010000018">
    <property type="protein sequence ID" value="CAA9543312.1"/>
    <property type="molecule type" value="Genomic_DNA"/>
</dbReference>
<feature type="non-terminal residue" evidence="2">
    <location>
        <position position="138"/>
    </location>
</feature>
<dbReference type="AlphaFoldDB" id="A0A6J4U8P5"/>
<feature type="region of interest" description="Disordered" evidence="1">
    <location>
        <begin position="1"/>
        <end position="32"/>
    </location>
</feature>
<reference evidence="2" key="1">
    <citation type="submission" date="2020-02" db="EMBL/GenBank/DDBJ databases">
        <authorList>
            <person name="Meier V. D."/>
        </authorList>
    </citation>
    <scope>NUCLEOTIDE SEQUENCE</scope>
    <source>
        <strain evidence="2">AVDCRST_MAG33</strain>
    </source>
</reference>
<evidence type="ECO:0000313" key="2">
    <source>
        <dbReference type="EMBL" id="CAA9543312.1"/>
    </source>
</evidence>
<feature type="region of interest" description="Disordered" evidence="1">
    <location>
        <begin position="73"/>
        <end position="127"/>
    </location>
</feature>
<evidence type="ECO:0000256" key="1">
    <source>
        <dbReference type="SAM" id="MobiDB-lite"/>
    </source>
</evidence>
<feature type="compositionally biased region" description="Basic and acidic residues" evidence="1">
    <location>
        <begin position="112"/>
        <end position="127"/>
    </location>
</feature>
<gene>
    <name evidence="2" type="ORF">AVDCRST_MAG33-227</name>
</gene>
<accession>A0A6J4U8P5</accession>
<protein>
    <submittedName>
        <fullName evidence="2">Uncharacterized protein</fullName>
    </submittedName>
</protein>
<organism evidence="2">
    <name type="scientific">uncultured Thermomicrobiales bacterium</name>
    <dbReference type="NCBI Taxonomy" id="1645740"/>
    <lineage>
        <taxon>Bacteria</taxon>
        <taxon>Pseudomonadati</taxon>
        <taxon>Thermomicrobiota</taxon>
        <taxon>Thermomicrobia</taxon>
        <taxon>Thermomicrobiales</taxon>
        <taxon>environmental samples</taxon>
    </lineage>
</organism>